<reference evidence="1" key="1">
    <citation type="submission" date="2023-08" db="EMBL/GenBank/DDBJ databases">
        <title>Chromosome-level Genome Assembly of mud carp (Cirrhinus molitorella).</title>
        <authorList>
            <person name="Liu H."/>
        </authorList>
    </citation>
    <scope>NUCLEOTIDE SEQUENCE</scope>
    <source>
        <strain evidence="1">Prfri</strain>
        <tissue evidence="1">Muscle</tissue>
    </source>
</reference>
<gene>
    <name evidence="1" type="ORF">Q8A67_016391</name>
</gene>
<name>A0AA88PGK1_9TELE</name>
<dbReference type="AlphaFoldDB" id="A0AA88PGK1"/>
<dbReference type="EMBL" id="JAUYZG010000016">
    <property type="protein sequence ID" value="KAK2885554.1"/>
    <property type="molecule type" value="Genomic_DNA"/>
</dbReference>
<evidence type="ECO:0000313" key="1">
    <source>
        <dbReference type="EMBL" id="KAK2885554.1"/>
    </source>
</evidence>
<dbReference type="Proteomes" id="UP001187343">
    <property type="component" value="Unassembled WGS sequence"/>
</dbReference>
<comment type="caution">
    <text evidence="1">The sequence shown here is derived from an EMBL/GenBank/DDBJ whole genome shotgun (WGS) entry which is preliminary data.</text>
</comment>
<protein>
    <submittedName>
        <fullName evidence="1">Uncharacterized protein</fullName>
    </submittedName>
</protein>
<organism evidence="1 2">
    <name type="scientific">Cirrhinus molitorella</name>
    <name type="common">mud carp</name>
    <dbReference type="NCBI Taxonomy" id="172907"/>
    <lineage>
        <taxon>Eukaryota</taxon>
        <taxon>Metazoa</taxon>
        <taxon>Chordata</taxon>
        <taxon>Craniata</taxon>
        <taxon>Vertebrata</taxon>
        <taxon>Euteleostomi</taxon>
        <taxon>Actinopterygii</taxon>
        <taxon>Neopterygii</taxon>
        <taxon>Teleostei</taxon>
        <taxon>Ostariophysi</taxon>
        <taxon>Cypriniformes</taxon>
        <taxon>Cyprinidae</taxon>
        <taxon>Labeoninae</taxon>
        <taxon>Labeonini</taxon>
        <taxon>Cirrhinus</taxon>
    </lineage>
</organism>
<sequence length="69" mass="7567">MICCYGHVAFTLVTKKDIDVILKLSDELLMKCFGKCGRASQSAAVSLVVDSPSPQKQTFDSTDMTVHQE</sequence>
<evidence type="ECO:0000313" key="2">
    <source>
        <dbReference type="Proteomes" id="UP001187343"/>
    </source>
</evidence>
<proteinExistence type="predicted"/>
<accession>A0AA88PGK1</accession>
<keyword evidence="2" id="KW-1185">Reference proteome</keyword>